<evidence type="ECO:0000256" key="6">
    <source>
        <dbReference type="ARBA" id="ARBA00015080"/>
    </source>
</evidence>
<dbReference type="Pfam" id="PF00485">
    <property type="entry name" value="PRK"/>
    <property type="match status" value="1"/>
</dbReference>
<dbReference type="SUPFAM" id="SSF52540">
    <property type="entry name" value="P-loop containing nucleoside triphosphate hydrolases"/>
    <property type="match status" value="1"/>
</dbReference>
<evidence type="ECO:0000256" key="13">
    <source>
        <dbReference type="ARBA" id="ARBA00032866"/>
    </source>
</evidence>
<name>A0ABN3LNP1_9ACTN</name>
<evidence type="ECO:0000256" key="16">
    <source>
        <dbReference type="SAM" id="MobiDB-lite"/>
    </source>
</evidence>
<keyword evidence="19" id="KW-1185">Reference proteome</keyword>
<keyword evidence="10 14" id="KW-0418">Kinase</keyword>
<evidence type="ECO:0000256" key="3">
    <source>
        <dbReference type="ARBA" id="ARBA00005225"/>
    </source>
</evidence>
<evidence type="ECO:0000256" key="4">
    <source>
        <dbReference type="ARBA" id="ARBA00006087"/>
    </source>
</evidence>
<comment type="similarity">
    <text evidence="4 14 15">Belongs to the prokaryotic pantothenate kinase family.</text>
</comment>
<dbReference type="InterPro" id="IPR006083">
    <property type="entry name" value="PRK/URK"/>
</dbReference>
<feature type="compositionally biased region" description="Low complexity" evidence="16">
    <location>
        <begin position="8"/>
        <end position="19"/>
    </location>
</feature>
<comment type="subcellular location">
    <subcellularLocation>
        <location evidence="2 14 15">Cytoplasm</location>
    </subcellularLocation>
</comment>
<keyword evidence="12 14" id="KW-0173">Coenzyme A biosynthesis</keyword>
<evidence type="ECO:0000256" key="15">
    <source>
        <dbReference type="RuleBase" id="RU003530"/>
    </source>
</evidence>
<comment type="catalytic activity">
    <reaction evidence="1 14 15">
        <text>(R)-pantothenate + ATP = (R)-4'-phosphopantothenate + ADP + H(+)</text>
        <dbReference type="Rhea" id="RHEA:16373"/>
        <dbReference type="ChEBI" id="CHEBI:10986"/>
        <dbReference type="ChEBI" id="CHEBI:15378"/>
        <dbReference type="ChEBI" id="CHEBI:29032"/>
        <dbReference type="ChEBI" id="CHEBI:30616"/>
        <dbReference type="ChEBI" id="CHEBI:456216"/>
        <dbReference type="EC" id="2.7.1.33"/>
    </reaction>
</comment>
<evidence type="ECO:0000256" key="12">
    <source>
        <dbReference type="ARBA" id="ARBA00022993"/>
    </source>
</evidence>
<evidence type="ECO:0000256" key="5">
    <source>
        <dbReference type="ARBA" id="ARBA00012102"/>
    </source>
</evidence>
<feature type="binding site" evidence="14">
    <location>
        <begin position="167"/>
        <end position="174"/>
    </location>
    <ligand>
        <name>ATP</name>
        <dbReference type="ChEBI" id="CHEBI:30616"/>
    </ligand>
</feature>
<evidence type="ECO:0000313" key="18">
    <source>
        <dbReference type="EMBL" id="GAA2487391.1"/>
    </source>
</evidence>
<dbReference type="Proteomes" id="UP001501358">
    <property type="component" value="Unassembled WGS sequence"/>
</dbReference>
<keyword evidence="7 14" id="KW-0963">Cytoplasm</keyword>
<evidence type="ECO:0000313" key="19">
    <source>
        <dbReference type="Proteomes" id="UP001501358"/>
    </source>
</evidence>
<evidence type="ECO:0000259" key="17">
    <source>
        <dbReference type="Pfam" id="PF00485"/>
    </source>
</evidence>
<keyword evidence="8 14" id="KW-0808">Transferase</keyword>
<keyword evidence="11 14" id="KW-0067">ATP-binding</keyword>
<dbReference type="HAMAP" id="MF_00215">
    <property type="entry name" value="Pantothen_kinase_1"/>
    <property type="match status" value="1"/>
</dbReference>
<dbReference type="InterPro" id="IPR004566">
    <property type="entry name" value="PanK"/>
</dbReference>
<feature type="region of interest" description="Disordered" evidence="16">
    <location>
        <begin position="1"/>
        <end position="77"/>
    </location>
</feature>
<evidence type="ECO:0000256" key="14">
    <source>
        <dbReference type="HAMAP-Rule" id="MF_00215"/>
    </source>
</evidence>
<keyword evidence="9 14" id="KW-0547">Nucleotide-binding</keyword>
<evidence type="ECO:0000256" key="8">
    <source>
        <dbReference type="ARBA" id="ARBA00022679"/>
    </source>
</evidence>
<dbReference type="InterPro" id="IPR027417">
    <property type="entry name" value="P-loop_NTPase"/>
</dbReference>
<evidence type="ECO:0000256" key="2">
    <source>
        <dbReference type="ARBA" id="ARBA00004496"/>
    </source>
</evidence>
<dbReference type="NCBIfam" id="TIGR00554">
    <property type="entry name" value="panK_bact"/>
    <property type="match status" value="1"/>
</dbReference>
<dbReference type="EMBL" id="BAAATA010000011">
    <property type="protein sequence ID" value="GAA2487391.1"/>
    <property type="molecule type" value="Genomic_DNA"/>
</dbReference>
<feature type="compositionally biased region" description="Pro residues" evidence="16">
    <location>
        <begin position="33"/>
        <end position="46"/>
    </location>
</feature>
<sequence length="389" mass="43046">MRTPLWHSSSAVPPADSSPAPRPGDRVVHAPVAEPPLPAPGAPGAPGPGRTGTDAHNGHVPMTTESRRRAEPATASPYVDLSRAQWSALRERTPLPLTAEEVERLRGLGDVVDLDEVRDIYLPLSRLLNLYVGASSGLRGALNTFLGDAGRGRGPQPGTPFVIGVAGSVAVGKSTTARLLQALLARWPEHPRVELVTTDGFLLPNAELERRGLMSRKGFPESYDRRALTRFVADVKSGKDEVSAPVYSHLVYDIVPGERLVVRRPDVLIVEGLNVLQPALPGKDGRTRVALADYFDFSVYVDARTEDIEHWYLERFRKLRETAFQDPSSYFRRHTQVSEEEALEYARLMWRTVNRPNLVENVLPTRGRAGLVLRKGPDHKVRRLSLRKL</sequence>
<comment type="caution">
    <text evidence="18">The sequence shown here is derived from an EMBL/GenBank/DDBJ whole genome shotgun (WGS) entry which is preliminary data.</text>
</comment>
<dbReference type="EC" id="2.7.1.33" evidence="5 14"/>
<gene>
    <name evidence="14 18" type="primary">coaA</name>
    <name evidence="18" type="ORF">GCM10010406_24440</name>
</gene>
<feature type="domain" description="Phosphoribulokinase/uridine kinase" evidence="17">
    <location>
        <begin position="162"/>
        <end position="306"/>
    </location>
</feature>
<dbReference type="CDD" id="cd02025">
    <property type="entry name" value="PanK"/>
    <property type="match status" value="1"/>
</dbReference>
<comment type="pathway">
    <text evidence="3 14 15">Cofactor biosynthesis; coenzyme A biosynthesis; CoA from (R)-pantothenate: step 1/5.</text>
</comment>
<dbReference type="GO" id="GO:0016301">
    <property type="term" value="F:kinase activity"/>
    <property type="evidence" value="ECO:0007669"/>
    <property type="project" value="UniProtKB-KW"/>
</dbReference>
<accession>A0ABN3LNP1</accession>
<organism evidence="18 19">
    <name type="scientific">Streptomyces thermolineatus</name>
    <dbReference type="NCBI Taxonomy" id="44033"/>
    <lineage>
        <taxon>Bacteria</taxon>
        <taxon>Bacillati</taxon>
        <taxon>Actinomycetota</taxon>
        <taxon>Actinomycetes</taxon>
        <taxon>Kitasatosporales</taxon>
        <taxon>Streptomycetaceae</taxon>
        <taxon>Streptomyces</taxon>
    </lineage>
</organism>
<reference evidence="18 19" key="1">
    <citation type="journal article" date="2019" name="Int. J. Syst. Evol. Microbiol.">
        <title>The Global Catalogue of Microorganisms (GCM) 10K type strain sequencing project: providing services to taxonomists for standard genome sequencing and annotation.</title>
        <authorList>
            <consortium name="The Broad Institute Genomics Platform"/>
            <consortium name="The Broad Institute Genome Sequencing Center for Infectious Disease"/>
            <person name="Wu L."/>
            <person name="Ma J."/>
        </authorList>
    </citation>
    <scope>NUCLEOTIDE SEQUENCE [LARGE SCALE GENOMIC DNA]</scope>
    <source>
        <strain evidence="18 19">JCM 6307</strain>
    </source>
</reference>
<dbReference type="Gene3D" id="3.40.50.300">
    <property type="entry name" value="P-loop containing nucleotide triphosphate hydrolases"/>
    <property type="match status" value="1"/>
</dbReference>
<evidence type="ECO:0000256" key="1">
    <source>
        <dbReference type="ARBA" id="ARBA00001206"/>
    </source>
</evidence>
<protein>
    <recommendedName>
        <fullName evidence="6 14">Pantothenate kinase</fullName>
        <ecNumber evidence="5 14">2.7.1.33</ecNumber>
    </recommendedName>
    <alternativeName>
        <fullName evidence="13 14">Pantothenic acid kinase</fullName>
    </alternativeName>
</protein>
<evidence type="ECO:0000256" key="10">
    <source>
        <dbReference type="ARBA" id="ARBA00022777"/>
    </source>
</evidence>
<dbReference type="PANTHER" id="PTHR10285">
    <property type="entry name" value="URIDINE KINASE"/>
    <property type="match status" value="1"/>
</dbReference>
<proteinExistence type="inferred from homology"/>
<evidence type="ECO:0000256" key="7">
    <source>
        <dbReference type="ARBA" id="ARBA00022490"/>
    </source>
</evidence>
<evidence type="ECO:0000256" key="9">
    <source>
        <dbReference type="ARBA" id="ARBA00022741"/>
    </source>
</evidence>
<evidence type="ECO:0000256" key="11">
    <source>
        <dbReference type="ARBA" id="ARBA00022840"/>
    </source>
</evidence>